<dbReference type="SUPFAM" id="SSF50346">
    <property type="entry name" value="PRC-barrel domain"/>
    <property type="match status" value="1"/>
</dbReference>
<dbReference type="AlphaFoldDB" id="A0A6I6JUP1"/>
<comment type="subunit">
    <text evidence="1">Binds ribosomal protein uS19.</text>
</comment>
<protein>
    <recommendedName>
        <fullName evidence="1">Ribosome maturation factor RimM</fullName>
    </recommendedName>
</protein>
<dbReference type="InterPro" id="IPR056792">
    <property type="entry name" value="PRC_RimM"/>
</dbReference>
<comment type="similarity">
    <text evidence="1">Belongs to the RimM family.</text>
</comment>
<comment type="domain">
    <text evidence="1">The PRC barrel domain binds ribosomal protein uS19.</text>
</comment>
<comment type="subcellular location">
    <subcellularLocation>
        <location evidence="1">Cytoplasm</location>
    </subcellularLocation>
</comment>
<evidence type="ECO:0000259" key="2">
    <source>
        <dbReference type="Pfam" id="PF01782"/>
    </source>
</evidence>
<evidence type="ECO:0000256" key="1">
    <source>
        <dbReference type="HAMAP-Rule" id="MF_00014"/>
    </source>
</evidence>
<dbReference type="KEGG" id="mcos:GM418_09575"/>
<dbReference type="Gene3D" id="2.30.30.240">
    <property type="entry name" value="PRC-barrel domain"/>
    <property type="match status" value="1"/>
</dbReference>
<comment type="function">
    <text evidence="1">An accessory protein needed during the final step in the assembly of 30S ribosomal subunit, possibly for assembly of the head region. Essential for efficient processing of 16S rRNA. May be needed both before and after RbfA during the maturation of 16S rRNA. It has affinity for free ribosomal 30S subunits but not for 70S ribosomes.</text>
</comment>
<dbReference type="InterPro" id="IPR011033">
    <property type="entry name" value="PRC_barrel-like_sf"/>
</dbReference>
<dbReference type="RefSeq" id="WP_158865481.1">
    <property type="nucleotide sequence ID" value="NZ_CP046401.1"/>
</dbReference>
<dbReference type="Proteomes" id="UP000428260">
    <property type="component" value="Chromosome"/>
</dbReference>
<dbReference type="GO" id="GO:0005840">
    <property type="term" value="C:ribosome"/>
    <property type="evidence" value="ECO:0007669"/>
    <property type="project" value="InterPro"/>
</dbReference>
<name>A0A6I6JUP1_9BACT</name>
<sequence>METIPKTDCTQIGFFRKTHGVHGELVLEYEPEYEISLEETDRFFVELEGLLVPFFIAENGFRFRSSKSAIIKFDWVDTENYARRLVGASVWLFNHKIVLEETEMTISMFVDFILKDEKIGEIGKITSVDDFSGNLVLNVDYNGSEVLVPFNEDFLVSVDEQKKALVLKLPDGLIDI</sequence>
<dbReference type="InterPro" id="IPR002676">
    <property type="entry name" value="RimM_N"/>
</dbReference>
<dbReference type="GO" id="GO:0042274">
    <property type="term" value="P:ribosomal small subunit biogenesis"/>
    <property type="evidence" value="ECO:0007669"/>
    <property type="project" value="UniProtKB-UniRule"/>
</dbReference>
<keyword evidence="1" id="KW-0698">rRNA processing</keyword>
<proteinExistence type="inferred from homology"/>
<reference evidence="4 5" key="1">
    <citation type="submission" date="2019-11" db="EMBL/GenBank/DDBJ databases">
        <authorList>
            <person name="Zheng R.K."/>
            <person name="Sun C.M."/>
        </authorList>
    </citation>
    <scope>NUCLEOTIDE SEQUENCE [LARGE SCALE GENOMIC DNA]</scope>
    <source>
        <strain evidence="4 5">WC007</strain>
    </source>
</reference>
<dbReference type="GO" id="GO:0006364">
    <property type="term" value="P:rRNA processing"/>
    <property type="evidence" value="ECO:0007669"/>
    <property type="project" value="UniProtKB-UniRule"/>
</dbReference>
<dbReference type="InterPro" id="IPR009000">
    <property type="entry name" value="Transl_B-barrel_sf"/>
</dbReference>
<dbReference type="SUPFAM" id="SSF50447">
    <property type="entry name" value="Translation proteins"/>
    <property type="match status" value="1"/>
</dbReference>
<evidence type="ECO:0000313" key="4">
    <source>
        <dbReference type="EMBL" id="QGY43897.1"/>
    </source>
</evidence>
<dbReference type="PANTHER" id="PTHR33692:SF1">
    <property type="entry name" value="RIBOSOME MATURATION FACTOR RIMM"/>
    <property type="match status" value="1"/>
</dbReference>
<dbReference type="HAMAP" id="MF_00014">
    <property type="entry name" value="Ribosome_mat_RimM"/>
    <property type="match status" value="1"/>
</dbReference>
<keyword evidence="1" id="KW-0963">Cytoplasm</keyword>
<organism evidence="4 5">
    <name type="scientific">Maribellus comscasis</name>
    <dbReference type="NCBI Taxonomy" id="2681766"/>
    <lineage>
        <taxon>Bacteria</taxon>
        <taxon>Pseudomonadati</taxon>
        <taxon>Bacteroidota</taxon>
        <taxon>Bacteroidia</taxon>
        <taxon>Marinilabiliales</taxon>
        <taxon>Prolixibacteraceae</taxon>
        <taxon>Maribellus</taxon>
    </lineage>
</organism>
<dbReference type="GO" id="GO:0005737">
    <property type="term" value="C:cytoplasm"/>
    <property type="evidence" value="ECO:0007669"/>
    <property type="project" value="UniProtKB-SubCell"/>
</dbReference>
<feature type="domain" description="Ribosome maturation factor RimM PRC barrel" evidence="3">
    <location>
        <begin position="110"/>
        <end position="173"/>
    </location>
</feature>
<dbReference type="InterPro" id="IPR011961">
    <property type="entry name" value="RimM"/>
</dbReference>
<keyword evidence="1" id="KW-0143">Chaperone</keyword>
<dbReference type="PANTHER" id="PTHR33692">
    <property type="entry name" value="RIBOSOME MATURATION FACTOR RIMM"/>
    <property type="match status" value="1"/>
</dbReference>
<dbReference type="Pfam" id="PF24986">
    <property type="entry name" value="PRC_RimM"/>
    <property type="match status" value="1"/>
</dbReference>
<evidence type="ECO:0000313" key="5">
    <source>
        <dbReference type="Proteomes" id="UP000428260"/>
    </source>
</evidence>
<dbReference type="GO" id="GO:0043022">
    <property type="term" value="F:ribosome binding"/>
    <property type="evidence" value="ECO:0007669"/>
    <property type="project" value="InterPro"/>
</dbReference>
<keyword evidence="5" id="KW-1185">Reference proteome</keyword>
<accession>A0A6I6JUP1</accession>
<dbReference type="Pfam" id="PF01782">
    <property type="entry name" value="RimM"/>
    <property type="match status" value="1"/>
</dbReference>
<feature type="domain" description="RimM N-terminal" evidence="2">
    <location>
        <begin position="11"/>
        <end position="91"/>
    </location>
</feature>
<evidence type="ECO:0000259" key="3">
    <source>
        <dbReference type="Pfam" id="PF24986"/>
    </source>
</evidence>
<keyword evidence="1" id="KW-0690">Ribosome biogenesis</keyword>
<dbReference type="EMBL" id="CP046401">
    <property type="protein sequence ID" value="QGY43897.1"/>
    <property type="molecule type" value="Genomic_DNA"/>
</dbReference>
<gene>
    <name evidence="1" type="primary">rimM</name>
    <name evidence="4" type="ORF">GM418_09575</name>
</gene>